<gene>
    <name evidence="5" type="ORF">F0U44_22090</name>
</gene>
<dbReference type="SUPFAM" id="SSF53474">
    <property type="entry name" value="alpha/beta-Hydrolases"/>
    <property type="match status" value="1"/>
</dbReference>
<dbReference type="Gene3D" id="3.40.50.1820">
    <property type="entry name" value="alpha/beta hydrolase"/>
    <property type="match status" value="1"/>
</dbReference>
<dbReference type="InterPro" id="IPR011050">
    <property type="entry name" value="Pectin_lyase_fold/virulence"/>
</dbReference>
<evidence type="ECO:0000256" key="3">
    <source>
        <dbReference type="ARBA" id="ARBA00022801"/>
    </source>
</evidence>
<dbReference type="AlphaFoldDB" id="A0A5B1L399"/>
<dbReference type="InterPro" id="IPR006626">
    <property type="entry name" value="PbH1"/>
</dbReference>
<reference evidence="5 6" key="1">
    <citation type="submission" date="2019-09" db="EMBL/GenBank/DDBJ databases">
        <title>Nocardioides panacisoli sp. nov., isolated from the soil of a ginseng field.</title>
        <authorList>
            <person name="Cho C."/>
        </authorList>
    </citation>
    <scope>NUCLEOTIDE SEQUENCE [LARGE SCALE GENOMIC DNA]</scope>
    <source>
        <strain evidence="5 6">BN130099</strain>
    </source>
</reference>
<evidence type="ECO:0000256" key="2">
    <source>
        <dbReference type="ARBA" id="ARBA00022487"/>
    </source>
</evidence>
<reference evidence="5 6" key="2">
    <citation type="submission" date="2019-09" db="EMBL/GenBank/DDBJ databases">
        <authorList>
            <person name="Jin C."/>
        </authorList>
    </citation>
    <scope>NUCLEOTIDE SEQUENCE [LARGE SCALE GENOMIC DNA]</scope>
    <source>
        <strain evidence="5 6">BN130099</strain>
    </source>
</reference>
<dbReference type="InterPro" id="IPR029058">
    <property type="entry name" value="AB_hydrolase_fold"/>
</dbReference>
<keyword evidence="4" id="KW-1015">Disulfide bond</keyword>
<dbReference type="SMART" id="SM00710">
    <property type="entry name" value="PbH1"/>
    <property type="match status" value="3"/>
</dbReference>
<protein>
    <submittedName>
        <fullName evidence="5">Cutinase family protein</fullName>
    </submittedName>
</protein>
<dbReference type="InterPro" id="IPR000675">
    <property type="entry name" value="Cutinase/axe"/>
</dbReference>
<comment type="caution">
    <text evidence="5">The sequence shown here is derived from an EMBL/GenBank/DDBJ whole genome shotgun (WGS) entry which is preliminary data.</text>
</comment>
<evidence type="ECO:0000313" key="5">
    <source>
        <dbReference type="EMBL" id="KAA1415004.1"/>
    </source>
</evidence>
<dbReference type="PANTHER" id="PTHR33630:SF9">
    <property type="entry name" value="CUTINASE 4"/>
    <property type="match status" value="1"/>
</dbReference>
<accession>A0A5B1L399</accession>
<evidence type="ECO:0000313" key="6">
    <source>
        <dbReference type="Proteomes" id="UP000325003"/>
    </source>
</evidence>
<keyword evidence="3" id="KW-0378">Hydrolase</keyword>
<dbReference type="Pfam" id="PF01083">
    <property type="entry name" value="Cutinase"/>
    <property type="match status" value="1"/>
</dbReference>
<dbReference type="GO" id="GO:0052689">
    <property type="term" value="F:carboxylic ester hydrolase activity"/>
    <property type="evidence" value="ECO:0007669"/>
    <property type="project" value="UniProtKB-KW"/>
</dbReference>
<keyword evidence="2" id="KW-0719">Serine esterase</keyword>
<name>A0A5B1L399_9ACTN</name>
<evidence type="ECO:0000256" key="1">
    <source>
        <dbReference type="ARBA" id="ARBA00007534"/>
    </source>
</evidence>
<dbReference type="PANTHER" id="PTHR33630">
    <property type="entry name" value="CUTINASE RV1984C-RELATED-RELATED"/>
    <property type="match status" value="1"/>
</dbReference>
<comment type="similarity">
    <text evidence="1">Belongs to the cutinase family.</text>
</comment>
<organism evidence="5 6">
    <name type="scientific">Nocardioides humilatus</name>
    <dbReference type="NCBI Taxonomy" id="2607660"/>
    <lineage>
        <taxon>Bacteria</taxon>
        <taxon>Bacillati</taxon>
        <taxon>Actinomycetota</taxon>
        <taxon>Actinomycetes</taxon>
        <taxon>Propionibacteriales</taxon>
        <taxon>Nocardioidaceae</taxon>
        <taxon>Nocardioides</taxon>
    </lineage>
</organism>
<sequence>MSMTHTRMRYGRTGLNAFSSTNQPTTVTLDNVTLTHLAADGITINGPVTTLTVTNSTFADITNTGIDVSGSSGFNDSGYDATSGPVSVTSSTFDEMRHGVLARDLERPRVQNNSYTDVGADTVEACYRSGWEQVCNNVKSAPLQIFGELDLTRLTGNHGTGNGMNAMIISGRIVAGGIWPSQTWPVVLAGRAVGLPLELDYWHDHNASDRQSSTTIDAGVTVTIPAGTVVKAMHQSYPQVNGSLVVNGTNEAPVSITSIKDDTVGGDTLGDGNATTPAPGDWNGISVADGGTATLDGTEIRYAATALTVADADAELHGSVSSSEAGVISNGGFVDATDVDWGSASGPSPYGSGRSISGGGVFVVPWVGYVAPPKPTSSPPYRPPSNYDCKSIAFVGARGSGEAPQGDPEPNFTDAQDGLGGPVWNMYQGFKDEIAPPGSFAYTVKALGVQYRALGTLSDPTRLLTGASYFDSIYDGVSKVKSLLADEHAHCPNEKFVLAGYSQGALAIHIALRQLASEGSSLISSNRLVAVLLLADPAKVANGAEETWEFDEYYAGGGVRNADGIWTHFSPYDNGPLPSQVSGQTLAFCHNHDVVCSPGFGARVRNHTNYTNDELRHMGSWAGYKVKGQPYPSHL</sequence>
<dbReference type="SMART" id="SM01110">
    <property type="entry name" value="Cutinase"/>
    <property type="match status" value="1"/>
</dbReference>
<dbReference type="EMBL" id="VUJV01000015">
    <property type="protein sequence ID" value="KAA1415004.1"/>
    <property type="molecule type" value="Genomic_DNA"/>
</dbReference>
<keyword evidence="6" id="KW-1185">Reference proteome</keyword>
<proteinExistence type="inferred from homology"/>
<dbReference type="SUPFAM" id="SSF51126">
    <property type="entry name" value="Pectin lyase-like"/>
    <property type="match status" value="1"/>
</dbReference>
<dbReference type="Proteomes" id="UP000325003">
    <property type="component" value="Unassembled WGS sequence"/>
</dbReference>
<evidence type="ECO:0000256" key="4">
    <source>
        <dbReference type="ARBA" id="ARBA00023157"/>
    </source>
</evidence>